<feature type="domain" description="HTH myb-type" evidence="9">
    <location>
        <begin position="802"/>
        <end position="857"/>
    </location>
</feature>
<keyword evidence="3" id="KW-0805">Transcription regulation</keyword>
<keyword evidence="4" id="KW-0238">DNA-binding</keyword>
<keyword evidence="5" id="KW-0804">Transcription</keyword>
<dbReference type="Pfam" id="PF13921">
    <property type="entry name" value="Myb_DNA-bind_6"/>
    <property type="match status" value="1"/>
</dbReference>
<dbReference type="InParanoid" id="J9D1N3"/>
<dbReference type="HOGENOM" id="CLU_274640_0_0_1"/>
<comment type="caution">
    <text evidence="10">The sequence shown here is derived from an EMBL/GenBank/DDBJ whole genome shotgun (WGS) entry which is preliminary data.</text>
</comment>
<feature type="domain" description="HTH myb-type" evidence="9">
    <location>
        <begin position="859"/>
        <end position="908"/>
    </location>
</feature>
<evidence type="ECO:0000256" key="5">
    <source>
        <dbReference type="ARBA" id="ARBA00023163"/>
    </source>
</evidence>
<dbReference type="AlphaFoldDB" id="J9D1N3"/>
<accession>J9D1N3</accession>
<evidence type="ECO:0000256" key="7">
    <source>
        <dbReference type="SAM" id="MobiDB-lite"/>
    </source>
</evidence>
<dbReference type="Gene3D" id="1.10.10.60">
    <property type="entry name" value="Homeodomain-like"/>
    <property type="match status" value="2"/>
</dbReference>
<dbReference type="SMART" id="SM00717">
    <property type="entry name" value="SANT"/>
    <property type="match status" value="2"/>
</dbReference>
<dbReference type="SUPFAM" id="SSF46689">
    <property type="entry name" value="Homeodomain-like"/>
    <property type="match status" value="1"/>
</dbReference>
<name>J9D1N3_EDHAE</name>
<evidence type="ECO:0000259" key="8">
    <source>
        <dbReference type="PROSITE" id="PS50090"/>
    </source>
</evidence>
<dbReference type="PANTHER" id="PTHR47995">
    <property type="entry name" value="TRANSCRIPTION FACTOR MYB33-RELATED"/>
    <property type="match status" value="1"/>
</dbReference>
<organism evidence="10 11">
    <name type="scientific">Edhazardia aedis (strain USNM 41457)</name>
    <name type="common">Microsporidian parasite</name>
    <dbReference type="NCBI Taxonomy" id="1003232"/>
    <lineage>
        <taxon>Eukaryota</taxon>
        <taxon>Fungi</taxon>
        <taxon>Fungi incertae sedis</taxon>
        <taxon>Microsporidia</taxon>
        <taxon>Edhazardia</taxon>
    </lineage>
</organism>
<evidence type="ECO:0000256" key="1">
    <source>
        <dbReference type="ARBA" id="ARBA00004123"/>
    </source>
</evidence>
<dbReference type="GO" id="GO:0003677">
    <property type="term" value="F:DNA binding"/>
    <property type="evidence" value="ECO:0007669"/>
    <property type="project" value="UniProtKB-KW"/>
</dbReference>
<evidence type="ECO:0000259" key="9">
    <source>
        <dbReference type="PROSITE" id="PS51294"/>
    </source>
</evidence>
<reference evidence="11" key="2">
    <citation type="submission" date="2015-07" db="EMBL/GenBank/DDBJ databases">
        <title>Contrasting host-pathogen interactions and genome evolution in two generalist and specialist microsporidian pathogens of mosquitoes.</title>
        <authorList>
            <consortium name="The Broad Institute Genomics Platform"/>
            <consortium name="The Broad Institute Genome Sequencing Center for Infectious Disease"/>
            <person name="Cuomo C.A."/>
            <person name="Sanscrainte N.D."/>
            <person name="Goldberg J.M."/>
            <person name="Heiman D."/>
            <person name="Young S."/>
            <person name="Zeng Q."/>
            <person name="Becnel J.J."/>
            <person name="Birren B.W."/>
        </authorList>
    </citation>
    <scope>NUCLEOTIDE SEQUENCE [LARGE SCALE GENOMIC DNA]</scope>
    <source>
        <strain evidence="11">USNM 41457</strain>
    </source>
</reference>
<dbReference type="InterPro" id="IPR001005">
    <property type="entry name" value="SANT/Myb"/>
</dbReference>
<gene>
    <name evidence="10" type="ORF">EDEG_03732</name>
</gene>
<dbReference type="InterPro" id="IPR017930">
    <property type="entry name" value="Myb_dom"/>
</dbReference>
<dbReference type="Proteomes" id="UP000003163">
    <property type="component" value="Unassembled WGS sequence"/>
</dbReference>
<evidence type="ECO:0000256" key="2">
    <source>
        <dbReference type="ARBA" id="ARBA00022737"/>
    </source>
</evidence>
<feature type="domain" description="Myb-like" evidence="8">
    <location>
        <begin position="802"/>
        <end position="853"/>
    </location>
</feature>
<feature type="compositionally biased region" description="Low complexity" evidence="7">
    <location>
        <begin position="367"/>
        <end position="384"/>
    </location>
</feature>
<keyword evidence="2" id="KW-0677">Repeat</keyword>
<reference evidence="10 11" key="1">
    <citation type="submission" date="2011-08" db="EMBL/GenBank/DDBJ databases">
        <authorList>
            <person name="Liu Z.J."/>
            <person name="Shi F.L."/>
            <person name="Lu J.Q."/>
            <person name="Li M."/>
            <person name="Wang Z.L."/>
        </authorList>
    </citation>
    <scope>NUCLEOTIDE SEQUENCE [LARGE SCALE GENOMIC DNA]</scope>
    <source>
        <strain evidence="10 11">USNM 41457</strain>
    </source>
</reference>
<dbReference type="STRING" id="1003232.J9D1N3"/>
<comment type="subcellular location">
    <subcellularLocation>
        <location evidence="1">Nucleus</location>
    </subcellularLocation>
</comment>
<dbReference type="OrthoDB" id="2143914at2759"/>
<keyword evidence="11" id="KW-1185">Reference proteome</keyword>
<sequence length="1166" mass="136041">MNKDNEYTRMNIELKSIAKTIQDNNGKEKNFDNVDYIVDIGLSVNNNFSNKNSSNYMQYETVYAKNNYKKHAEYSSLDNYYANKRIKEHARSENSFETENSRPKKQCINKYAKEHSRFKEYNAGKNFDEIFEEHSSGTLNNRIAEYGPRNSLNKPINCVNTKKRAYSRTPTEDINIDEFNEYRAYNISHLPKHRLCKNENEKSGKIRTKNDIWMNCVKDELRSNSLILNESEIESSLYLKNSKNSSSGFKHSVQNKIANNYNSLLMNFNQKHNEKSYDAFKYNINDYEYSPCNNSYNNKYSSNIRYIHNNNGILNNTKFSTVNEQDNIMTDKNLYENSRINKENMLSALRKEDIWNRRRNSNHHVSDNNISNNNYSLNSNSNNNDYYRNNRINRGKYDTKIINSKCNSNSNNINNCITKNTPNIDNVKLVRNTTRSDIYDKYNNLMPNNNITNFLFCSSKNIRSRSTSYKYKDITNIIDLKRSKSVPCSFKNDSTSNINTSNSAFKQSLTILRSSQNNLQPSYNRINNKSINTSNINKNFNPRNNSTIKYTNINDINNLSEKIVSYSDISDAHRNQLCCSPTESLLYSKRIYAKSTLNKDNNYRSENISTNFNDIPLHKTDAFYHRDIITPEIHINNKLLNTNKYNRNNSIKFNSIDNDPFDQNNNIKSYSQHLNSIDKLDHNAYTSNSKSNYIKNIHNKFDNSNNENLKSECTNEKFKSNMEIAQQEIMNIIQCKYPELRTRSFSETDKSGSITGSYTNLVTKKRKNKIEKLNNERKASINTQNIESNSIQSNSDSETAKLVKLNKGTWSKEEDDKLKKLIEQYEPKNWTFIAKKLGTRAGKQCRERWHNHLHPSITKRPFTALEDLIIYHLHQEIGNKWSEMSLYLPGRTDNAIKNHWNSSLSKKIKRSMSLSDIQRQIEKSGIVNMCVKKTKKCCCMKCIKELRSKRSKSVNDRNLNNSLENLDKIDETNNITELNINQNNATENNIYTNNLDIAVVDNNLKNNNNNRITNSNNLDKNNKKEPDIVDEFNTNNLRNAYDNSLNNSQINNVNNVNAIPTDYNNSAYDSKKFNEVIYTNIDNNENNMKYNCSFDSNTKYSSNNRKIQYKTDKKLINNTKHSEFNVIKKNSQSYNNHKIHNKESHVIDKEDEELASLALLELFKNL</sequence>
<evidence type="ECO:0000256" key="6">
    <source>
        <dbReference type="ARBA" id="ARBA00023242"/>
    </source>
</evidence>
<dbReference type="GO" id="GO:0005634">
    <property type="term" value="C:nucleus"/>
    <property type="evidence" value="ECO:0007669"/>
    <property type="project" value="UniProtKB-SubCell"/>
</dbReference>
<dbReference type="PANTHER" id="PTHR47995:SF18">
    <property type="entry name" value="TRANSCRIPTION FACTOR MYB65"/>
    <property type="match status" value="1"/>
</dbReference>
<dbReference type="PROSITE" id="PS51294">
    <property type="entry name" value="HTH_MYB"/>
    <property type="match status" value="2"/>
</dbReference>
<dbReference type="EMBL" id="AFBI03000115">
    <property type="protein sequence ID" value="EJW01751.1"/>
    <property type="molecule type" value="Genomic_DNA"/>
</dbReference>
<feature type="domain" description="Myb-like" evidence="8">
    <location>
        <begin position="854"/>
        <end position="904"/>
    </location>
</feature>
<dbReference type="FunFam" id="1.10.10.60:FF:000010">
    <property type="entry name" value="Transcriptional activator Myb isoform A"/>
    <property type="match status" value="1"/>
</dbReference>
<dbReference type="VEuPathDB" id="MicrosporidiaDB:EDEG_03732"/>
<feature type="region of interest" description="Disordered" evidence="7">
    <location>
        <begin position="361"/>
        <end position="384"/>
    </location>
</feature>
<dbReference type="CDD" id="cd00167">
    <property type="entry name" value="SANT"/>
    <property type="match status" value="2"/>
</dbReference>
<keyword evidence="6" id="KW-0539">Nucleus</keyword>
<dbReference type="PROSITE" id="PS50090">
    <property type="entry name" value="MYB_LIKE"/>
    <property type="match status" value="2"/>
</dbReference>
<proteinExistence type="predicted"/>
<protein>
    <submittedName>
        <fullName evidence="10">Uncharacterized protein</fullName>
    </submittedName>
</protein>
<evidence type="ECO:0000313" key="11">
    <source>
        <dbReference type="Proteomes" id="UP000003163"/>
    </source>
</evidence>
<evidence type="ECO:0000256" key="3">
    <source>
        <dbReference type="ARBA" id="ARBA00023015"/>
    </source>
</evidence>
<evidence type="ECO:0000256" key="4">
    <source>
        <dbReference type="ARBA" id="ARBA00023125"/>
    </source>
</evidence>
<dbReference type="InterPro" id="IPR009057">
    <property type="entry name" value="Homeodomain-like_sf"/>
</dbReference>
<evidence type="ECO:0000313" key="10">
    <source>
        <dbReference type="EMBL" id="EJW01751.1"/>
    </source>
</evidence>